<dbReference type="Proteomes" id="UP000288716">
    <property type="component" value="Unassembled WGS sequence"/>
</dbReference>
<proteinExistence type="predicted"/>
<name>A0A443S4P7_9ACAR</name>
<dbReference type="FunFam" id="3.40.50.720:FF:000084">
    <property type="entry name" value="Short-chain dehydrogenase reductase"/>
    <property type="match status" value="1"/>
</dbReference>
<dbReference type="PRINTS" id="PR00081">
    <property type="entry name" value="GDHRDH"/>
</dbReference>
<dbReference type="InterPro" id="IPR036291">
    <property type="entry name" value="NAD(P)-bd_dom_sf"/>
</dbReference>
<evidence type="ECO:0000313" key="2">
    <source>
        <dbReference type="Proteomes" id="UP000288716"/>
    </source>
</evidence>
<dbReference type="STRING" id="299467.A0A443S4P7"/>
<dbReference type="PRINTS" id="PR00080">
    <property type="entry name" value="SDRFAMILY"/>
</dbReference>
<protein>
    <submittedName>
        <fullName evidence="1">3-oxoacyl-[acyl-carrier-protein] reductase FabG-like protein</fullName>
    </submittedName>
</protein>
<keyword evidence="2" id="KW-1185">Reference proteome</keyword>
<dbReference type="Gene3D" id="3.40.50.720">
    <property type="entry name" value="NAD(P)-binding Rossmann-like Domain"/>
    <property type="match status" value="1"/>
</dbReference>
<gene>
    <name evidence="1" type="ORF">B4U80_07368</name>
</gene>
<accession>A0A443S4P7</accession>
<evidence type="ECO:0000313" key="1">
    <source>
        <dbReference type="EMBL" id="RWS22516.1"/>
    </source>
</evidence>
<dbReference type="Pfam" id="PF13561">
    <property type="entry name" value="adh_short_C2"/>
    <property type="match status" value="1"/>
</dbReference>
<dbReference type="PANTHER" id="PTHR43975:SF2">
    <property type="entry name" value="EG:BACR7A4.14 PROTEIN-RELATED"/>
    <property type="match status" value="1"/>
</dbReference>
<dbReference type="AlphaFoldDB" id="A0A443S4P7"/>
<dbReference type="InterPro" id="IPR002347">
    <property type="entry name" value="SDR_fam"/>
</dbReference>
<sequence length="253" mass="27181">MPKLLEDLKDKVVVVTGSSNGIGEAIVTLFSSLGSKVVVNGRDETNVEKVANKCQPMSPNNYKALQFVGDITDKEVAKQLIEKTIDTFGKLDVLVNNAAIHKDVGILDKDVLQDFDDHHSINIRAAVHLCHLSLPHLIESKGCIVNISAIPKPYFLNPCLTKASLDMLTKVLALEFGPKGVRVNAINVGPTDTPIFQKQPDYEAMKAMFASRTPLGRVGQPIDIAKPAVFLASEGASYITGALVPVDGGLLLA</sequence>
<dbReference type="PANTHER" id="PTHR43975">
    <property type="entry name" value="ZGC:101858"/>
    <property type="match status" value="1"/>
</dbReference>
<dbReference type="EMBL" id="NCKV01008566">
    <property type="protein sequence ID" value="RWS22516.1"/>
    <property type="molecule type" value="Genomic_DNA"/>
</dbReference>
<reference evidence="1 2" key="1">
    <citation type="journal article" date="2018" name="Gigascience">
        <title>Genomes of trombidid mites reveal novel predicted allergens and laterally-transferred genes associated with secondary metabolism.</title>
        <authorList>
            <person name="Dong X."/>
            <person name="Chaisiri K."/>
            <person name="Xia D."/>
            <person name="Armstrong S.D."/>
            <person name="Fang Y."/>
            <person name="Donnelly M.J."/>
            <person name="Kadowaki T."/>
            <person name="McGarry J.W."/>
            <person name="Darby A.C."/>
            <person name="Makepeace B.L."/>
        </authorList>
    </citation>
    <scope>NUCLEOTIDE SEQUENCE [LARGE SCALE GENOMIC DNA]</scope>
    <source>
        <strain evidence="1">UoL-UT</strain>
    </source>
</reference>
<comment type="caution">
    <text evidence="1">The sequence shown here is derived from an EMBL/GenBank/DDBJ whole genome shotgun (WGS) entry which is preliminary data.</text>
</comment>
<organism evidence="1 2">
    <name type="scientific">Leptotrombidium deliense</name>
    <dbReference type="NCBI Taxonomy" id="299467"/>
    <lineage>
        <taxon>Eukaryota</taxon>
        <taxon>Metazoa</taxon>
        <taxon>Ecdysozoa</taxon>
        <taxon>Arthropoda</taxon>
        <taxon>Chelicerata</taxon>
        <taxon>Arachnida</taxon>
        <taxon>Acari</taxon>
        <taxon>Acariformes</taxon>
        <taxon>Trombidiformes</taxon>
        <taxon>Prostigmata</taxon>
        <taxon>Anystina</taxon>
        <taxon>Parasitengona</taxon>
        <taxon>Trombiculoidea</taxon>
        <taxon>Trombiculidae</taxon>
        <taxon>Leptotrombidium</taxon>
    </lineage>
</organism>
<dbReference type="SUPFAM" id="SSF51735">
    <property type="entry name" value="NAD(P)-binding Rossmann-fold domains"/>
    <property type="match status" value="1"/>
</dbReference>
<dbReference type="OrthoDB" id="6503003at2759"/>
<dbReference type="VEuPathDB" id="VectorBase:LDEU009524"/>